<keyword evidence="2" id="KW-0805">Transcription regulation</keyword>
<dbReference type="Gene3D" id="3.10.150.10">
    <property type="entry name" value="DNA Polymerase III, subunit A, domain 2"/>
    <property type="match status" value="1"/>
</dbReference>
<proteinExistence type="predicted"/>
<protein>
    <recommendedName>
        <fullName evidence="5">HTH merR-type domain-containing protein</fullName>
    </recommendedName>
</protein>
<feature type="domain" description="HTH merR-type" evidence="5">
    <location>
        <begin position="13"/>
        <end position="81"/>
    </location>
</feature>
<dbReference type="SUPFAM" id="SSF55979">
    <property type="entry name" value="DNA clamp"/>
    <property type="match status" value="1"/>
</dbReference>
<evidence type="ECO:0000256" key="4">
    <source>
        <dbReference type="ARBA" id="ARBA00023163"/>
    </source>
</evidence>
<evidence type="ECO:0000256" key="1">
    <source>
        <dbReference type="ARBA" id="ARBA00022491"/>
    </source>
</evidence>
<dbReference type="Gene3D" id="1.10.1660.10">
    <property type="match status" value="1"/>
</dbReference>
<gene>
    <name evidence="6" type="ORF">BLA60_03180</name>
</gene>
<keyword evidence="4" id="KW-0804">Transcription</keyword>
<reference evidence="6 7" key="1">
    <citation type="submission" date="2016-12" db="EMBL/GenBank/DDBJ databases">
        <title>The draft genome sequence of Actinophytocola xinjiangensis.</title>
        <authorList>
            <person name="Wang W."/>
            <person name="Yuan L."/>
        </authorList>
    </citation>
    <scope>NUCLEOTIDE SEQUENCE [LARGE SCALE GENOMIC DNA]</scope>
    <source>
        <strain evidence="6 7">CGMCC 4.4663</strain>
    </source>
</reference>
<keyword evidence="7" id="KW-1185">Reference proteome</keyword>
<keyword evidence="3" id="KW-0238">DNA-binding</keyword>
<evidence type="ECO:0000256" key="3">
    <source>
        <dbReference type="ARBA" id="ARBA00023125"/>
    </source>
</evidence>
<dbReference type="GO" id="GO:0003677">
    <property type="term" value="F:DNA binding"/>
    <property type="evidence" value="ECO:0007669"/>
    <property type="project" value="UniProtKB-KW"/>
</dbReference>
<dbReference type="PANTHER" id="PTHR30204">
    <property type="entry name" value="REDOX-CYCLING DRUG-SENSING TRANSCRIPTIONAL ACTIVATOR SOXR"/>
    <property type="match status" value="1"/>
</dbReference>
<keyword evidence="1" id="KW-0678">Repressor</keyword>
<dbReference type="SUPFAM" id="SSF46955">
    <property type="entry name" value="Putative DNA-binding domain"/>
    <property type="match status" value="1"/>
</dbReference>
<dbReference type="PANTHER" id="PTHR30204:SF69">
    <property type="entry name" value="MERR-FAMILY TRANSCRIPTIONAL REGULATOR"/>
    <property type="match status" value="1"/>
</dbReference>
<accession>A0A7Z1B0U7</accession>
<dbReference type="GO" id="GO:0003700">
    <property type="term" value="F:DNA-binding transcription factor activity"/>
    <property type="evidence" value="ECO:0007669"/>
    <property type="project" value="InterPro"/>
</dbReference>
<sequence>MSHSAPRQPPLQTISSFARSVGLSVSAIRSYGENGLLVPADVDDRTGYRYYTPSQWQRAIWIRRLRDAGLSLDRIRELLDATPDMSERLLDEWVSDTRSRSEAAERVVAELRRSLRATGAEPDTRARLDADVLATAIRQVMAASGRPGDGTDLDGVLIDLTAGGVAVVATNRYLLLARTALPAVVTGPPTRAQIATGPTLDWLHGRATVDLVVARPSRVVLRDEDGTELSVEPAPDRFPSVDQVLEIDAVRVSRIVVARQALTGPAEEPVRVVAADGKAVLTIGRRRVTGRHRGDPVTLELSASAVAVIAGAAFGVDLVCEVRANGRPLLWRDPGQPDFAALVMPQQ</sequence>
<dbReference type="InterPro" id="IPR000551">
    <property type="entry name" value="MerR-type_HTH_dom"/>
</dbReference>
<dbReference type="PROSITE" id="PS50937">
    <property type="entry name" value="HTH_MERR_2"/>
    <property type="match status" value="1"/>
</dbReference>
<dbReference type="Proteomes" id="UP000185696">
    <property type="component" value="Unassembled WGS sequence"/>
</dbReference>
<dbReference type="InterPro" id="IPR046938">
    <property type="entry name" value="DNA_clamp_sf"/>
</dbReference>
<dbReference type="InterPro" id="IPR009061">
    <property type="entry name" value="DNA-bd_dom_put_sf"/>
</dbReference>
<evidence type="ECO:0000259" key="5">
    <source>
        <dbReference type="PROSITE" id="PS50937"/>
    </source>
</evidence>
<name>A0A7Z1B0U7_9PSEU</name>
<comment type="caution">
    <text evidence="6">The sequence shown here is derived from an EMBL/GenBank/DDBJ whole genome shotgun (WGS) entry which is preliminary data.</text>
</comment>
<dbReference type="InterPro" id="IPR047057">
    <property type="entry name" value="MerR_fam"/>
</dbReference>
<dbReference type="SMART" id="SM00422">
    <property type="entry name" value="HTH_MERR"/>
    <property type="match status" value="1"/>
</dbReference>
<dbReference type="RefSeq" id="WP_075131115.1">
    <property type="nucleotide sequence ID" value="NZ_MSIF01000001.1"/>
</dbReference>
<dbReference type="Pfam" id="PF13411">
    <property type="entry name" value="MerR_1"/>
    <property type="match status" value="1"/>
</dbReference>
<dbReference type="OrthoDB" id="7849865at2"/>
<evidence type="ECO:0000256" key="2">
    <source>
        <dbReference type="ARBA" id="ARBA00023015"/>
    </source>
</evidence>
<dbReference type="AlphaFoldDB" id="A0A7Z1B0U7"/>
<evidence type="ECO:0000313" key="7">
    <source>
        <dbReference type="Proteomes" id="UP000185696"/>
    </source>
</evidence>
<organism evidence="6 7">
    <name type="scientific">Actinophytocola xinjiangensis</name>
    <dbReference type="NCBI Taxonomy" id="485602"/>
    <lineage>
        <taxon>Bacteria</taxon>
        <taxon>Bacillati</taxon>
        <taxon>Actinomycetota</taxon>
        <taxon>Actinomycetes</taxon>
        <taxon>Pseudonocardiales</taxon>
        <taxon>Pseudonocardiaceae</taxon>
    </lineage>
</organism>
<evidence type="ECO:0000313" key="6">
    <source>
        <dbReference type="EMBL" id="OLF14168.1"/>
    </source>
</evidence>
<dbReference type="EMBL" id="MSIF01000001">
    <property type="protein sequence ID" value="OLF14168.1"/>
    <property type="molecule type" value="Genomic_DNA"/>
</dbReference>